<organism evidence="1 2">
    <name type="scientific">Pistacia integerrima</name>
    <dbReference type="NCBI Taxonomy" id="434235"/>
    <lineage>
        <taxon>Eukaryota</taxon>
        <taxon>Viridiplantae</taxon>
        <taxon>Streptophyta</taxon>
        <taxon>Embryophyta</taxon>
        <taxon>Tracheophyta</taxon>
        <taxon>Spermatophyta</taxon>
        <taxon>Magnoliopsida</taxon>
        <taxon>eudicotyledons</taxon>
        <taxon>Gunneridae</taxon>
        <taxon>Pentapetalae</taxon>
        <taxon>rosids</taxon>
        <taxon>malvids</taxon>
        <taxon>Sapindales</taxon>
        <taxon>Anacardiaceae</taxon>
        <taxon>Pistacia</taxon>
    </lineage>
</organism>
<protein>
    <submittedName>
        <fullName evidence="1">Uncharacterized protein</fullName>
    </submittedName>
</protein>
<comment type="caution">
    <text evidence="1">The sequence shown here is derived from an EMBL/GenBank/DDBJ whole genome shotgun (WGS) entry which is preliminary data.</text>
</comment>
<accession>A0ACC0ZB89</accession>
<proteinExistence type="predicted"/>
<evidence type="ECO:0000313" key="1">
    <source>
        <dbReference type="EMBL" id="KAJ0048725.1"/>
    </source>
</evidence>
<reference evidence="2" key="1">
    <citation type="journal article" date="2023" name="G3 (Bethesda)">
        <title>Genome assembly and association tests identify interacting loci associated with vigor, precocity, and sex in interspecific pistachio rootstocks.</title>
        <authorList>
            <person name="Palmer W."/>
            <person name="Jacygrad E."/>
            <person name="Sagayaradj S."/>
            <person name="Cavanaugh K."/>
            <person name="Han R."/>
            <person name="Bertier L."/>
            <person name="Beede B."/>
            <person name="Kafkas S."/>
            <person name="Golino D."/>
            <person name="Preece J."/>
            <person name="Michelmore R."/>
        </authorList>
    </citation>
    <scope>NUCLEOTIDE SEQUENCE [LARGE SCALE GENOMIC DNA]</scope>
</reference>
<evidence type="ECO:0000313" key="2">
    <source>
        <dbReference type="Proteomes" id="UP001163603"/>
    </source>
</evidence>
<sequence>MKILNPKFPFLVLLIILAACQLSSSRYLDTTTSEETSTEFHPTFSWHFPAKAPESSGKEATDPLYGVSYRTVPGGPNPLHN</sequence>
<dbReference type="EMBL" id="CM047737">
    <property type="protein sequence ID" value="KAJ0048725.1"/>
    <property type="molecule type" value="Genomic_DNA"/>
</dbReference>
<keyword evidence="2" id="KW-1185">Reference proteome</keyword>
<gene>
    <name evidence="1" type="ORF">Pint_16098</name>
</gene>
<name>A0ACC0ZB89_9ROSI</name>
<dbReference type="Proteomes" id="UP001163603">
    <property type="component" value="Chromosome 2"/>
</dbReference>